<dbReference type="Pfam" id="PF00144">
    <property type="entry name" value="Beta-lactamase"/>
    <property type="match status" value="1"/>
</dbReference>
<reference evidence="2 3" key="1">
    <citation type="submission" date="2016-10" db="EMBL/GenBank/DDBJ databases">
        <authorList>
            <person name="de Groot N.N."/>
        </authorList>
    </citation>
    <scope>NUCLEOTIDE SEQUENCE [LARGE SCALE GENOMIC DNA]</scope>
    <source>
        <strain evidence="2 3">DSM 23142</strain>
    </source>
</reference>
<sequence length="371" mass="41279">MLNPSAGDPRHFEWSLAHTDTMFPVETVRASASPADRSAAAPALRPRYRFAGVERSIDDLIERTNTTAIAILRDGELVYEAYPGAFAAPDVRLRMYSVTKAVTSVLMGIALDEGLVTSVAERVVTYLPEFAHTSFHDATLFDLLNMSSGSAFTEAFDDPTSEIHRWRRSVAEADPRQMARTLRTQHPAGVSFSYSSVDSAVLGWVLEAASGMTLAQLNSQVLWQPMGAESNAYYYTSHLQPRQHLAGSAFCATVRDIARFGDLVRRGGVANDRRIVSEEWIARFHRPERDHLRRGRLGPHLENYAYSYKWWSSRRAPGAIMARGIHGQYVYVNDASGVVIARAASYARPEDAARDEETEVAFNEFSRMLAA</sequence>
<dbReference type="EMBL" id="LT629692">
    <property type="protein sequence ID" value="SDG39738.1"/>
    <property type="molecule type" value="Genomic_DNA"/>
</dbReference>
<dbReference type="InterPro" id="IPR012338">
    <property type="entry name" value="Beta-lactam/transpept-like"/>
</dbReference>
<protein>
    <submittedName>
        <fullName evidence="2">CubicO group peptidase, beta-lactamase class C family</fullName>
    </submittedName>
</protein>
<evidence type="ECO:0000313" key="2">
    <source>
        <dbReference type="EMBL" id="SDG39738.1"/>
    </source>
</evidence>
<dbReference type="AlphaFoldDB" id="A0A1G7TWX2"/>
<proteinExistence type="predicted"/>
<feature type="domain" description="Beta-lactamase-related" evidence="1">
    <location>
        <begin position="57"/>
        <end position="356"/>
    </location>
</feature>
<dbReference type="STRING" id="370764.SAMN04489810_0185"/>
<dbReference type="Gene3D" id="3.40.710.10">
    <property type="entry name" value="DD-peptidase/beta-lactamase superfamily"/>
    <property type="match status" value="1"/>
</dbReference>
<dbReference type="InterPro" id="IPR001466">
    <property type="entry name" value="Beta-lactam-related"/>
</dbReference>
<accession>A0A1G7TWX2</accession>
<dbReference type="InterPro" id="IPR050789">
    <property type="entry name" value="Diverse_Enzym_Activities"/>
</dbReference>
<evidence type="ECO:0000313" key="3">
    <source>
        <dbReference type="Proteomes" id="UP000199009"/>
    </source>
</evidence>
<organism evidence="2 3">
    <name type="scientific">Microbacterium pygmaeum</name>
    <dbReference type="NCBI Taxonomy" id="370764"/>
    <lineage>
        <taxon>Bacteria</taxon>
        <taxon>Bacillati</taxon>
        <taxon>Actinomycetota</taxon>
        <taxon>Actinomycetes</taxon>
        <taxon>Micrococcales</taxon>
        <taxon>Microbacteriaceae</taxon>
        <taxon>Microbacterium</taxon>
    </lineage>
</organism>
<gene>
    <name evidence="2" type="ORF">SAMN04489810_0185</name>
</gene>
<name>A0A1G7TWX2_9MICO</name>
<evidence type="ECO:0000259" key="1">
    <source>
        <dbReference type="Pfam" id="PF00144"/>
    </source>
</evidence>
<dbReference type="PANTHER" id="PTHR43283:SF7">
    <property type="entry name" value="BETA-LACTAMASE-RELATED DOMAIN-CONTAINING PROTEIN"/>
    <property type="match status" value="1"/>
</dbReference>
<dbReference type="Proteomes" id="UP000199009">
    <property type="component" value="Chromosome I"/>
</dbReference>
<dbReference type="SUPFAM" id="SSF56601">
    <property type="entry name" value="beta-lactamase/transpeptidase-like"/>
    <property type="match status" value="1"/>
</dbReference>
<keyword evidence="3" id="KW-1185">Reference proteome</keyword>
<dbReference type="PANTHER" id="PTHR43283">
    <property type="entry name" value="BETA-LACTAMASE-RELATED"/>
    <property type="match status" value="1"/>
</dbReference>